<dbReference type="InterPro" id="IPR011051">
    <property type="entry name" value="RmlC_Cupin_sf"/>
</dbReference>
<dbReference type="Gene3D" id="2.60.120.10">
    <property type="entry name" value="Jelly Rolls"/>
    <property type="match status" value="1"/>
</dbReference>
<organism evidence="1 2">
    <name type="scientific">Pseudomonas inefficax</name>
    <dbReference type="NCBI Taxonomy" id="2078786"/>
    <lineage>
        <taxon>Bacteria</taxon>
        <taxon>Pseudomonadati</taxon>
        <taxon>Pseudomonadota</taxon>
        <taxon>Gammaproteobacteria</taxon>
        <taxon>Pseudomonadales</taxon>
        <taxon>Pseudomonadaceae</taxon>
        <taxon>Pseudomonas</taxon>
    </lineage>
</organism>
<dbReference type="GO" id="GO:0010308">
    <property type="term" value="F:acireductone dioxygenase (Ni2+-requiring) activity"/>
    <property type="evidence" value="ECO:0007669"/>
    <property type="project" value="UniProtKB-EC"/>
</dbReference>
<dbReference type="EMBL" id="OPYN01000075">
    <property type="protein sequence ID" value="SPO60226.1"/>
    <property type="molecule type" value="Genomic_DNA"/>
</dbReference>
<dbReference type="EC" id="1.13.11.54" evidence="1"/>
<accession>A0AAQ1P829</accession>
<proteinExistence type="predicted"/>
<dbReference type="GO" id="GO:0010309">
    <property type="term" value="F:acireductone dioxygenase [iron(II)-requiring] activity"/>
    <property type="evidence" value="ECO:0007669"/>
    <property type="project" value="UniProtKB-EC"/>
</dbReference>
<evidence type="ECO:0000313" key="1">
    <source>
        <dbReference type="EMBL" id="SPO60226.1"/>
    </source>
</evidence>
<keyword evidence="1" id="KW-0223">Dioxygenase</keyword>
<dbReference type="Pfam" id="PF03079">
    <property type="entry name" value="ARD"/>
    <property type="match status" value="1"/>
</dbReference>
<protein>
    <submittedName>
        <fullName evidence="1">Acireductone dioxygenase</fullName>
        <ecNumber evidence="1">1.13.11.53</ecNumber>
        <ecNumber evidence="1">1.13.11.54</ecNumber>
    </submittedName>
</protein>
<sequence>MFATDQDPPLMSILCVFHPSSPDLPNKVLTHHDDIAVTLAEQGVRFAHAEHGLRVRPGTAQDEVLEACRDHLDQLMTAHGSKAFVVLNRDGEAPAQVDVRDEHVHDADEVFAVVSGRAQVGLRVGEWVYSVLCEKGDQLAVPAGTRRWVELGDAPFCLALRLYGSEQGMQPKFTGDVTARAFLGIDEL</sequence>
<dbReference type="SUPFAM" id="SSF51182">
    <property type="entry name" value="RmlC-like cupins"/>
    <property type="match status" value="1"/>
</dbReference>
<dbReference type="AlphaFoldDB" id="A0AAQ1P829"/>
<reference evidence="1 2" key="1">
    <citation type="submission" date="2018-02" db="EMBL/GenBank/DDBJ databases">
        <authorList>
            <person name="Dubost A."/>
        </authorList>
    </citation>
    <scope>NUCLEOTIDE SEQUENCE [LARGE SCALE GENOMIC DNA]</scope>
    <source>
        <strain evidence="2">JV551A3</strain>
    </source>
</reference>
<dbReference type="EC" id="1.13.11.53" evidence="1"/>
<dbReference type="Proteomes" id="UP000294335">
    <property type="component" value="Unassembled WGS sequence"/>
</dbReference>
<evidence type="ECO:0000313" key="2">
    <source>
        <dbReference type="Proteomes" id="UP000294335"/>
    </source>
</evidence>
<keyword evidence="2" id="KW-1185">Reference proteome</keyword>
<comment type="caution">
    <text evidence="1">The sequence shown here is derived from an EMBL/GenBank/DDBJ whole genome shotgun (WGS) entry which is preliminary data.</text>
</comment>
<gene>
    <name evidence="1" type="primary">mtnD</name>
    <name evidence="1" type="ORF">JV551A3_V1_750058</name>
</gene>
<dbReference type="InterPro" id="IPR004313">
    <property type="entry name" value="ARD"/>
</dbReference>
<name>A0AAQ1P829_9PSED</name>
<dbReference type="InterPro" id="IPR014710">
    <property type="entry name" value="RmlC-like_jellyroll"/>
</dbReference>
<keyword evidence="1" id="KW-0560">Oxidoreductase</keyword>